<dbReference type="EMBL" id="JAPKNK010000003">
    <property type="protein sequence ID" value="MCX5569326.1"/>
    <property type="molecule type" value="Genomic_DNA"/>
</dbReference>
<dbReference type="PANTHER" id="PTHR47151:SF2">
    <property type="entry name" value="AMINO ACID BINDING PROTEIN"/>
    <property type="match status" value="1"/>
</dbReference>
<dbReference type="SUPFAM" id="SSF53822">
    <property type="entry name" value="Periplasmic binding protein-like I"/>
    <property type="match status" value="1"/>
</dbReference>
<proteinExistence type="inferred from homology"/>
<gene>
    <name evidence="6" type="ORF">OSH07_08985</name>
</gene>
<evidence type="ECO:0000256" key="2">
    <source>
        <dbReference type="ARBA" id="ARBA00022448"/>
    </source>
</evidence>
<evidence type="ECO:0000256" key="3">
    <source>
        <dbReference type="ARBA" id="ARBA00022729"/>
    </source>
</evidence>
<feature type="domain" description="Leucine-binding protein" evidence="5">
    <location>
        <begin position="34"/>
        <end position="369"/>
    </location>
</feature>
<keyword evidence="4" id="KW-0029">Amino-acid transport</keyword>
<dbReference type="PANTHER" id="PTHR47151">
    <property type="entry name" value="LEU/ILE/VAL-BINDING ABC TRANSPORTER SUBUNIT"/>
    <property type="match status" value="1"/>
</dbReference>
<dbReference type="Gene3D" id="3.40.50.2300">
    <property type="match status" value="2"/>
</dbReference>
<accession>A0A9X3E1B2</accession>
<dbReference type="PRINTS" id="PR00337">
    <property type="entry name" value="LEUILEVALBP"/>
</dbReference>
<dbReference type="AlphaFoldDB" id="A0A9X3E1B2"/>
<protein>
    <submittedName>
        <fullName evidence="6">Branched-chain amino acid ABC transporter substrate-binding protein</fullName>
    </submittedName>
</protein>
<evidence type="ECO:0000259" key="5">
    <source>
        <dbReference type="Pfam" id="PF13458"/>
    </source>
</evidence>
<reference evidence="6" key="1">
    <citation type="submission" date="2022-11" db="EMBL/GenBank/DDBJ databases">
        <title>Biodiversity and phylogenetic relationships of bacteria.</title>
        <authorList>
            <person name="Machado R.A.R."/>
            <person name="Bhat A."/>
            <person name="Loulou A."/>
            <person name="Kallel S."/>
        </authorList>
    </citation>
    <scope>NUCLEOTIDE SEQUENCE</scope>
    <source>
        <strain evidence="6">K-TC2</strain>
    </source>
</reference>
<dbReference type="Pfam" id="PF13458">
    <property type="entry name" value="Peripla_BP_6"/>
    <property type="match status" value="1"/>
</dbReference>
<comment type="similarity">
    <text evidence="1">Belongs to the leucine-binding protein family.</text>
</comment>
<dbReference type="InterPro" id="IPR000709">
    <property type="entry name" value="Leu_Ile_Val-bd"/>
</dbReference>
<keyword evidence="7" id="KW-1185">Reference proteome</keyword>
<name>A0A9X3E1B2_9HYPH</name>
<dbReference type="GO" id="GO:0006865">
    <property type="term" value="P:amino acid transport"/>
    <property type="evidence" value="ECO:0007669"/>
    <property type="project" value="UniProtKB-KW"/>
</dbReference>
<dbReference type="CDD" id="cd06342">
    <property type="entry name" value="PBP1_ABC_LIVBP-like"/>
    <property type="match status" value="1"/>
</dbReference>
<dbReference type="Proteomes" id="UP001144805">
    <property type="component" value="Unassembled WGS sequence"/>
</dbReference>
<evidence type="ECO:0000256" key="1">
    <source>
        <dbReference type="ARBA" id="ARBA00010062"/>
    </source>
</evidence>
<evidence type="ECO:0000256" key="4">
    <source>
        <dbReference type="ARBA" id="ARBA00022970"/>
    </source>
</evidence>
<dbReference type="InterPro" id="IPR028082">
    <property type="entry name" value="Peripla_BP_I"/>
</dbReference>
<keyword evidence="2" id="KW-0813">Transport</keyword>
<sequence>MFRANCLSDRLPARLACSLVLFAVVAAGPAIADIRILAVGPMTGPYQALGKQIRSGVETAVDALNARGGIHGERISVDIEDDACKADAAVAAANRAVGRGDQLVVGHVCAETAIAAGAVYAANKLLAITPAVTANRYTDERGGPTLFRLAARDDAQAPAAGTFLAERFGGKRIAVLNDGSPYGKPLAEATRLAMNAAGKREARLDTFDPGAKEYNALADRLVADAIDVVFIGGDPGDIALILKALRARGSQAAVMGGDSLATSEFTGAAGDAANGTLLTFFTDWRQAPSAQDVSAALRTAGVEPQGYVLPAYAAVQLWAEARRTGGSADGEGLAATIAGATTPTVLGAIAFDGKGDAQIPGFAVYRWQDGLLVPETTP</sequence>
<comment type="caution">
    <text evidence="6">The sequence shown here is derived from an EMBL/GenBank/DDBJ whole genome shotgun (WGS) entry which is preliminary data.</text>
</comment>
<dbReference type="InterPro" id="IPR028081">
    <property type="entry name" value="Leu-bd"/>
</dbReference>
<organism evidence="6 7">
    <name type="scientific">Kaistia nematophila</name>
    <dbReference type="NCBI Taxonomy" id="2994654"/>
    <lineage>
        <taxon>Bacteria</taxon>
        <taxon>Pseudomonadati</taxon>
        <taxon>Pseudomonadota</taxon>
        <taxon>Alphaproteobacteria</taxon>
        <taxon>Hyphomicrobiales</taxon>
        <taxon>Kaistiaceae</taxon>
        <taxon>Kaistia</taxon>
    </lineage>
</organism>
<evidence type="ECO:0000313" key="7">
    <source>
        <dbReference type="Proteomes" id="UP001144805"/>
    </source>
</evidence>
<evidence type="ECO:0000313" key="6">
    <source>
        <dbReference type="EMBL" id="MCX5569326.1"/>
    </source>
</evidence>
<keyword evidence="3" id="KW-0732">Signal</keyword>
<dbReference type="RefSeq" id="WP_266338300.1">
    <property type="nucleotide sequence ID" value="NZ_JAPKNK010000003.1"/>
</dbReference>